<feature type="chain" id="PRO_5047045489" description="Sel1 repeat family protein" evidence="2">
    <location>
        <begin position="26"/>
        <end position="256"/>
    </location>
</feature>
<comment type="caution">
    <text evidence="3">The sequence shown here is derived from an EMBL/GenBank/DDBJ whole genome shotgun (WGS) entry which is preliminary data.</text>
</comment>
<name>A0ABQ3C4S0_9GAMM</name>
<evidence type="ECO:0000313" key="4">
    <source>
        <dbReference type="Proteomes" id="UP000643403"/>
    </source>
</evidence>
<keyword evidence="2" id="KW-0732">Signal</keyword>
<feature type="signal peptide" evidence="2">
    <location>
        <begin position="1"/>
        <end position="25"/>
    </location>
</feature>
<dbReference type="Proteomes" id="UP000643403">
    <property type="component" value="Unassembled WGS sequence"/>
</dbReference>
<sequence length="256" mass="28588">MLFRLVATTLSLALGLGMASGAAFAADTSKDAPKDARSLEFEMMLRGHPDLEYRKYGMEAYARKDYERAMTLFRRAAYFGDKPSQGMIAEMYAGGHGVTRDMALAYAWMDLASERGYKDFVIRRERYWARMSEAERARSLEEGKAIYAEYGDAAAKPRFALQLRRESRQGVGSRTGFAGNARITIPSAFGDQSVDATQLRSVSYWDPEKYWKLQDAMWRNPGGKVEAGDLEDVRATQAAPSATKTDEPAAPESEPR</sequence>
<gene>
    <name evidence="3" type="ORF">GCM10008101_22830</name>
</gene>
<reference evidence="4" key="1">
    <citation type="journal article" date="2019" name="Int. J. Syst. Evol. Microbiol.">
        <title>The Global Catalogue of Microorganisms (GCM) 10K type strain sequencing project: providing services to taxonomists for standard genome sequencing and annotation.</title>
        <authorList>
            <consortium name="The Broad Institute Genomics Platform"/>
            <consortium name="The Broad Institute Genome Sequencing Center for Infectious Disease"/>
            <person name="Wu L."/>
            <person name="Ma J."/>
        </authorList>
    </citation>
    <scope>NUCLEOTIDE SEQUENCE [LARGE SCALE GENOMIC DNA]</scope>
    <source>
        <strain evidence="4">KCTC 22558</strain>
    </source>
</reference>
<feature type="region of interest" description="Disordered" evidence="1">
    <location>
        <begin position="221"/>
        <end position="256"/>
    </location>
</feature>
<evidence type="ECO:0008006" key="5">
    <source>
        <dbReference type="Google" id="ProtNLM"/>
    </source>
</evidence>
<protein>
    <recommendedName>
        <fullName evidence="5">Sel1 repeat family protein</fullName>
    </recommendedName>
</protein>
<dbReference type="InterPro" id="IPR011990">
    <property type="entry name" value="TPR-like_helical_dom_sf"/>
</dbReference>
<dbReference type="Gene3D" id="1.25.40.10">
    <property type="entry name" value="Tetratricopeptide repeat domain"/>
    <property type="match status" value="1"/>
</dbReference>
<accession>A0ABQ3C4S0</accession>
<dbReference type="SMART" id="SM00671">
    <property type="entry name" value="SEL1"/>
    <property type="match status" value="2"/>
</dbReference>
<evidence type="ECO:0000313" key="3">
    <source>
        <dbReference type="EMBL" id="GGZ67968.1"/>
    </source>
</evidence>
<dbReference type="SUPFAM" id="SSF81901">
    <property type="entry name" value="HCP-like"/>
    <property type="match status" value="1"/>
</dbReference>
<evidence type="ECO:0000256" key="2">
    <source>
        <dbReference type="SAM" id="SignalP"/>
    </source>
</evidence>
<dbReference type="InterPro" id="IPR006597">
    <property type="entry name" value="Sel1-like"/>
</dbReference>
<keyword evidence="4" id="KW-1185">Reference proteome</keyword>
<evidence type="ECO:0000256" key="1">
    <source>
        <dbReference type="SAM" id="MobiDB-lite"/>
    </source>
</evidence>
<proteinExistence type="predicted"/>
<organism evidence="3 4">
    <name type="scientific">Cognatilysobacter xinjiangensis</name>
    <dbReference type="NCBI Taxonomy" id="546892"/>
    <lineage>
        <taxon>Bacteria</taxon>
        <taxon>Pseudomonadati</taxon>
        <taxon>Pseudomonadota</taxon>
        <taxon>Gammaproteobacteria</taxon>
        <taxon>Lysobacterales</taxon>
        <taxon>Lysobacteraceae</taxon>
        <taxon>Cognatilysobacter</taxon>
    </lineage>
</organism>
<dbReference type="EMBL" id="BMXY01000003">
    <property type="protein sequence ID" value="GGZ67968.1"/>
    <property type="molecule type" value="Genomic_DNA"/>
</dbReference>